<evidence type="ECO:0000256" key="1">
    <source>
        <dbReference type="SAM" id="SignalP"/>
    </source>
</evidence>
<gene>
    <name evidence="2" type="ORF">GCM10022267_73650</name>
</gene>
<dbReference type="RefSeq" id="WP_346135206.1">
    <property type="nucleotide sequence ID" value="NZ_BAABBE010000030.1"/>
</dbReference>
<keyword evidence="1" id="KW-0732">Signal</keyword>
<evidence type="ECO:0000313" key="2">
    <source>
        <dbReference type="EMBL" id="GAA3676085.1"/>
    </source>
</evidence>
<dbReference type="Proteomes" id="UP001500711">
    <property type="component" value="Unassembled WGS sequence"/>
</dbReference>
<dbReference type="PROSITE" id="PS51257">
    <property type="entry name" value="PROKAR_LIPOPROTEIN"/>
    <property type="match status" value="1"/>
</dbReference>
<evidence type="ECO:0000313" key="3">
    <source>
        <dbReference type="Proteomes" id="UP001500711"/>
    </source>
</evidence>
<protein>
    <recommendedName>
        <fullName evidence="4">YD repeat-containing protein</fullName>
    </recommendedName>
</protein>
<feature type="signal peptide" evidence="1">
    <location>
        <begin position="1"/>
        <end position="27"/>
    </location>
</feature>
<comment type="caution">
    <text evidence="2">The sequence shown here is derived from an EMBL/GenBank/DDBJ whole genome shotgun (WGS) entry which is preliminary data.</text>
</comment>
<reference evidence="3" key="1">
    <citation type="journal article" date="2019" name="Int. J. Syst. Evol. Microbiol.">
        <title>The Global Catalogue of Microorganisms (GCM) 10K type strain sequencing project: providing services to taxonomists for standard genome sequencing and annotation.</title>
        <authorList>
            <consortium name="The Broad Institute Genomics Platform"/>
            <consortium name="The Broad Institute Genome Sequencing Center for Infectious Disease"/>
            <person name="Wu L."/>
            <person name="Ma J."/>
        </authorList>
    </citation>
    <scope>NUCLEOTIDE SEQUENCE [LARGE SCALE GENOMIC DNA]</scope>
    <source>
        <strain evidence="3">JCM 17494</strain>
    </source>
</reference>
<dbReference type="SUPFAM" id="SSF82171">
    <property type="entry name" value="DPP6 N-terminal domain-like"/>
    <property type="match status" value="1"/>
</dbReference>
<sequence length="320" mass="33255">MKLSKVVHSACAAALAFAVVVPGAAQAGTGCTWVTTDLPLPDGADVYGFHASSDGVWVASDNWGMQTVVWQGNQPRLWRFREQTIVMGVSATGTLAANTDVLSFRLSAAGVREVLQPLPGTTGRTWVTSINAAGDVAGSSGSTIVVWPAGSSTPRALPNPDNRRGGTVRGIDDEGRVIAQTMIGGGDYVGYLWDRDGNAVRLETLPGHNSVTAVSVRGGRVVGTSGPPSNFPGTAVEWGADGRIVRELGPLFPHPLEINTSGDVTGGAPDRPVVVVRANGEIEDVPGLLDVDHIAEDGGLIGYHWPGSGPLIPRRATCRA</sequence>
<name>A0ABP7C3C7_9PSEU</name>
<accession>A0ABP7C3C7</accession>
<proteinExistence type="predicted"/>
<evidence type="ECO:0008006" key="4">
    <source>
        <dbReference type="Google" id="ProtNLM"/>
    </source>
</evidence>
<keyword evidence="3" id="KW-1185">Reference proteome</keyword>
<feature type="chain" id="PRO_5045079956" description="YD repeat-containing protein" evidence="1">
    <location>
        <begin position="28"/>
        <end position="320"/>
    </location>
</feature>
<dbReference type="EMBL" id="BAABBE010000030">
    <property type="protein sequence ID" value="GAA3676085.1"/>
    <property type="molecule type" value="Genomic_DNA"/>
</dbReference>
<organism evidence="2 3">
    <name type="scientific">Lentzea roselyniae</name>
    <dbReference type="NCBI Taxonomy" id="531940"/>
    <lineage>
        <taxon>Bacteria</taxon>
        <taxon>Bacillati</taxon>
        <taxon>Actinomycetota</taxon>
        <taxon>Actinomycetes</taxon>
        <taxon>Pseudonocardiales</taxon>
        <taxon>Pseudonocardiaceae</taxon>
        <taxon>Lentzea</taxon>
    </lineage>
</organism>